<sequence>MTLQSNHGSDNHEDKAQERPQVSTTGAAQEAEAATAEVSGPGAASAARPGTGDQHTAWPGWGWLLGLIVGSWDHTLRAGFLLGIVLVPVAIVAALSAQWFLALGTGAVPALMALVLLVRGWLGRGREPQPPADQADPA</sequence>
<reference evidence="3 4" key="1">
    <citation type="submission" date="2012-01" db="EMBL/GenBank/DDBJ databases">
        <title>Improved High-Quality Draft sequence of Saccharomonospora xinjiangensis XJ-54.</title>
        <authorList>
            <consortium name="US DOE Joint Genome Institute"/>
            <person name="Lucas S."/>
            <person name="Han J."/>
            <person name="Lapidus A."/>
            <person name="Cheng J.-F."/>
            <person name="Goodwin L."/>
            <person name="Pitluck S."/>
            <person name="Peters L."/>
            <person name="Mikhailova N."/>
            <person name="Teshima H."/>
            <person name="Detter J.C."/>
            <person name="Han C."/>
            <person name="Tapia R."/>
            <person name="Land M."/>
            <person name="Hauser L."/>
            <person name="Kyrpides N."/>
            <person name="Ivanova N."/>
            <person name="Pagani I."/>
            <person name="Brambilla E.-M."/>
            <person name="Klenk H.-P."/>
            <person name="Woyke T."/>
        </authorList>
    </citation>
    <scope>NUCLEOTIDE SEQUENCE [LARGE SCALE GENOMIC DNA]</scope>
    <source>
        <strain evidence="3 4">XJ-54</strain>
    </source>
</reference>
<feature type="region of interest" description="Disordered" evidence="1">
    <location>
        <begin position="1"/>
        <end position="54"/>
    </location>
</feature>
<keyword evidence="4" id="KW-1185">Reference proteome</keyword>
<dbReference type="RefSeq" id="WP_006240235.1">
    <property type="nucleotide sequence ID" value="NZ_JH636049.1"/>
</dbReference>
<dbReference type="AlphaFoldDB" id="I0V7B5"/>
<feature type="transmembrane region" description="Helical" evidence="2">
    <location>
        <begin position="101"/>
        <end position="122"/>
    </location>
</feature>
<feature type="transmembrane region" description="Helical" evidence="2">
    <location>
        <begin position="78"/>
        <end position="95"/>
    </location>
</feature>
<name>I0V7B5_9PSEU</name>
<protein>
    <submittedName>
        <fullName evidence="3">Uncharacterized protein</fullName>
    </submittedName>
</protein>
<feature type="compositionally biased region" description="Low complexity" evidence="1">
    <location>
        <begin position="24"/>
        <end position="52"/>
    </location>
</feature>
<dbReference type="Proteomes" id="UP000004691">
    <property type="component" value="Unassembled WGS sequence"/>
</dbReference>
<keyword evidence="2" id="KW-1133">Transmembrane helix</keyword>
<keyword evidence="2" id="KW-0812">Transmembrane</keyword>
<proteinExistence type="predicted"/>
<feature type="compositionally biased region" description="Basic and acidic residues" evidence="1">
    <location>
        <begin position="9"/>
        <end position="18"/>
    </location>
</feature>
<dbReference type="EMBL" id="JH636049">
    <property type="protein sequence ID" value="EID56018.1"/>
    <property type="molecule type" value="Genomic_DNA"/>
</dbReference>
<evidence type="ECO:0000313" key="4">
    <source>
        <dbReference type="Proteomes" id="UP000004691"/>
    </source>
</evidence>
<accession>I0V7B5</accession>
<evidence type="ECO:0000313" key="3">
    <source>
        <dbReference type="EMBL" id="EID56018.1"/>
    </source>
</evidence>
<dbReference type="HOGENOM" id="CLU_1853785_0_0_11"/>
<organism evidence="3 4">
    <name type="scientific">Saccharomonospora xinjiangensis XJ-54</name>
    <dbReference type="NCBI Taxonomy" id="882086"/>
    <lineage>
        <taxon>Bacteria</taxon>
        <taxon>Bacillati</taxon>
        <taxon>Actinomycetota</taxon>
        <taxon>Actinomycetes</taxon>
        <taxon>Pseudonocardiales</taxon>
        <taxon>Pseudonocardiaceae</taxon>
        <taxon>Saccharomonospora</taxon>
    </lineage>
</organism>
<evidence type="ECO:0000256" key="1">
    <source>
        <dbReference type="SAM" id="MobiDB-lite"/>
    </source>
</evidence>
<keyword evidence="2" id="KW-0472">Membrane</keyword>
<gene>
    <name evidence="3" type="ORF">SacxiDRAFT_3826</name>
</gene>
<evidence type="ECO:0000256" key="2">
    <source>
        <dbReference type="SAM" id="Phobius"/>
    </source>
</evidence>